<dbReference type="CDD" id="cd05300">
    <property type="entry name" value="2-Hacid_dh_1"/>
    <property type="match status" value="1"/>
</dbReference>
<sequence>MPTHPDQREIHSVLSTVLYRPHEIEQLRAAFAPAEFTHLHPADSAGIAEALEHADVAVLPVDLDDRFLAAPRLRWVHCDHAGLTRSARPEVFEKGLLVTGSAGRSAPALAQHGFFFALALTFDAKRLLEKQAEHAWRAIPDYHHRLALWGKTLGIVGFGHTGQEMAALGKAFGMRVIASRRRSGSSHPAVDLMLSTDAGDSLDTLIRESDVIMLAAPLTDKTYHLFSSEQFASMRDGAYLINMARGQIIDQDALIEALRTGRIAGAGLDVTDPEPLPADSPLWDLPGVLITPHMTPMLPDRTQRSIDMIVENIGRYRRGEALLNALSARDVFTAKP</sequence>
<dbReference type="PROSITE" id="PS00671">
    <property type="entry name" value="D_2_HYDROXYACID_DH_3"/>
    <property type="match status" value="1"/>
</dbReference>
<organism evidence="4 5">
    <name type="scientific">Nocardiopsis tropica</name>
    <dbReference type="NCBI Taxonomy" id="109330"/>
    <lineage>
        <taxon>Bacteria</taxon>
        <taxon>Bacillati</taxon>
        <taxon>Actinomycetota</taxon>
        <taxon>Actinomycetes</taxon>
        <taxon>Streptosporangiales</taxon>
        <taxon>Nocardiopsidaceae</taxon>
        <taxon>Nocardiopsis</taxon>
    </lineage>
</organism>
<reference evidence="4 5" key="1">
    <citation type="submission" date="2023-07" db="EMBL/GenBank/DDBJ databases">
        <authorList>
            <person name="Girao M."/>
            <person name="Carvalho M.F."/>
        </authorList>
    </citation>
    <scope>NUCLEOTIDE SEQUENCE [LARGE SCALE GENOMIC DNA]</scope>
    <source>
        <strain evidence="4 5">66/93</strain>
    </source>
</reference>
<evidence type="ECO:0000313" key="5">
    <source>
        <dbReference type="Proteomes" id="UP001348641"/>
    </source>
</evidence>
<dbReference type="RefSeq" id="WP_330157099.1">
    <property type="nucleotide sequence ID" value="NZ_BAAAJA010000011.1"/>
</dbReference>
<gene>
    <name evidence="4" type="ORF">Q8A49_04970</name>
</gene>
<comment type="caution">
    <text evidence="4">The sequence shown here is derived from an EMBL/GenBank/DDBJ whole genome shotgun (WGS) entry which is preliminary data.</text>
</comment>
<keyword evidence="2" id="KW-0520">NAD</keyword>
<dbReference type="InterPro" id="IPR006140">
    <property type="entry name" value="D-isomer_DH_NAD-bd"/>
</dbReference>
<dbReference type="EMBL" id="JAUUCC010000008">
    <property type="protein sequence ID" value="MEE2049842.1"/>
    <property type="molecule type" value="Genomic_DNA"/>
</dbReference>
<dbReference type="PANTHER" id="PTHR43333:SF1">
    <property type="entry name" value="D-ISOMER SPECIFIC 2-HYDROXYACID DEHYDROGENASE NAD-BINDING DOMAIN-CONTAINING PROTEIN"/>
    <property type="match status" value="1"/>
</dbReference>
<dbReference type="InterPro" id="IPR036291">
    <property type="entry name" value="NAD(P)-bd_dom_sf"/>
</dbReference>
<dbReference type="PANTHER" id="PTHR43333">
    <property type="entry name" value="2-HACID_DH_C DOMAIN-CONTAINING PROTEIN"/>
    <property type="match status" value="1"/>
</dbReference>
<dbReference type="InterPro" id="IPR029753">
    <property type="entry name" value="D-isomer_DH_CS"/>
</dbReference>
<dbReference type="SUPFAM" id="SSF51735">
    <property type="entry name" value="NAD(P)-binding Rossmann-fold domains"/>
    <property type="match status" value="1"/>
</dbReference>
<evidence type="ECO:0000256" key="2">
    <source>
        <dbReference type="ARBA" id="ARBA00023027"/>
    </source>
</evidence>
<evidence type="ECO:0000259" key="3">
    <source>
        <dbReference type="Pfam" id="PF02826"/>
    </source>
</evidence>
<dbReference type="Pfam" id="PF02826">
    <property type="entry name" value="2-Hacid_dh_C"/>
    <property type="match status" value="1"/>
</dbReference>
<proteinExistence type="predicted"/>
<dbReference type="SUPFAM" id="SSF52283">
    <property type="entry name" value="Formate/glycerate dehydrogenase catalytic domain-like"/>
    <property type="match status" value="1"/>
</dbReference>
<evidence type="ECO:0000313" key="4">
    <source>
        <dbReference type="EMBL" id="MEE2049842.1"/>
    </source>
</evidence>
<keyword evidence="1" id="KW-0560">Oxidoreductase</keyword>
<name>A0ABU7KME1_9ACTN</name>
<dbReference type="Proteomes" id="UP001348641">
    <property type="component" value="Unassembled WGS sequence"/>
</dbReference>
<evidence type="ECO:0000256" key="1">
    <source>
        <dbReference type="ARBA" id="ARBA00023002"/>
    </source>
</evidence>
<feature type="domain" description="D-isomer specific 2-hydroxyacid dehydrogenase NAD-binding" evidence="3">
    <location>
        <begin position="116"/>
        <end position="294"/>
    </location>
</feature>
<accession>A0ABU7KME1</accession>
<dbReference type="Gene3D" id="3.40.50.720">
    <property type="entry name" value="NAD(P)-binding Rossmann-like Domain"/>
    <property type="match status" value="2"/>
</dbReference>
<protein>
    <submittedName>
        <fullName evidence="4">D-2-hydroxyacid dehydrogenase</fullName>
    </submittedName>
</protein>